<dbReference type="AlphaFoldDB" id="H2AXA1"/>
<comment type="similarity">
    <text evidence="2">Belongs to the OXA1/ALB3/YidC family.</text>
</comment>
<dbReference type="HOGENOM" id="CLU_029282_2_1_1"/>
<keyword evidence="8" id="KW-1185">Reference proteome</keyword>
<dbReference type="GeneID" id="13884468"/>
<dbReference type="GO" id="GO:0032977">
    <property type="term" value="F:membrane insertase activity"/>
    <property type="evidence" value="ECO:0007669"/>
    <property type="project" value="EnsemblFungi"/>
</dbReference>
<gene>
    <name evidence="7" type="primary">KAFR0F04060</name>
    <name evidence="7" type="ORF">KAFR_0F04060</name>
</gene>
<sequence length="308" mass="35874">MLGRAAHRCAVAQNYANQSVVRHSRRYFTDFQLVADAFTYLHNASGIPWIALIPISTMTLRTLFTLPLSIWQRKRIIKQQELRKLTKSMVPIIRSRLSLTKALSENKLKTFSKEDVAKVLQQQKLSTLTPEQIVFISLRETRKRQKKLFKEHDVQMWKNILLPMVQIPLWCSVSLGLRKLTSLRIHGTTHEWFEQFRYYSMDLVGPWETYPAIIPMLLGIFSLLNVEYNGKMMHRRSTDLVGIKMYEDEYSGASQGISSILNVSRLGCIFMMGVSSQTSVILSLYWISSQVYSLIQNMVMDRLWPYQR</sequence>
<dbReference type="STRING" id="1071382.H2AXA1"/>
<dbReference type="InterPro" id="IPR001708">
    <property type="entry name" value="YidC/ALB3/OXA1/COX18"/>
</dbReference>
<evidence type="ECO:0000313" key="7">
    <source>
        <dbReference type="EMBL" id="CCF59001.1"/>
    </source>
</evidence>
<evidence type="ECO:0000256" key="3">
    <source>
        <dbReference type="ARBA" id="ARBA00022692"/>
    </source>
</evidence>
<evidence type="ECO:0000256" key="6">
    <source>
        <dbReference type="SAM" id="Phobius"/>
    </source>
</evidence>
<dbReference type="EMBL" id="HE650826">
    <property type="protein sequence ID" value="CCF59001.1"/>
    <property type="molecule type" value="Genomic_DNA"/>
</dbReference>
<dbReference type="OrthoDB" id="2148490at2759"/>
<protein>
    <recommendedName>
        <fullName evidence="9">Mitochondrial inner membrane protein COX18</fullName>
    </recommendedName>
</protein>
<name>H2AXA1_KAZAF</name>
<dbReference type="FunCoup" id="H2AXA1">
    <property type="interactions" value="81"/>
</dbReference>
<dbReference type="InParanoid" id="H2AXA1"/>
<dbReference type="GO" id="GO:0005743">
    <property type="term" value="C:mitochondrial inner membrane"/>
    <property type="evidence" value="ECO:0007669"/>
    <property type="project" value="EnsemblFungi"/>
</dbReference>
<dbReference type="RefSeq" id="XP_003958136.1">
    <property type="nucleotide sequence ID" value="XM_003958087.1"/>
</dbReference>
<feature type="transmembrane region" description="Helical" evidence="6">
    <location>
        <begin position="209"/>
        <end position="226"/>
    </location>
</feature>
<proteinExistence type="inferred from homology"/>
<keyword evidence="4 6" id="KW-1133">Transmembrane helix</keyword>
<evidence type="ECO:0000256" key="5">
    <source>
        <dbReference type="ARBA" id="ARBA00023136"/>
    </source>
</evidence>
<feature type="transmembrane region" description="Helical" evidence="6">
    <location>
        <begin position="266"/>
        <end position="287"/>
    </location>
</feature>
<dbReference type="GO" id="GO:0032979">
    <property type="term" value="P:protein insertion into mitochondrial inner membrane from matrix"/>
    <property type="evidence" value="ECO:0007669"/>
    <property type="project" value="EnsemblFungi"/>
</dbReference>
<evidence type="ECO:0000256" key="1">
    <source>
        <dbReference type="ARBA" id="ARBA00004141"/>
    </source>
</evidence>
<comment type="subcellular location">
    <subcellularLocation>
        <location evidence="1">Membrane</location>
        <topology evidence="1">Multi-pass membrane protein</topology>
    </subcellularLocation>
</comment>
<dbReference type="PANTHER" id="PTHR12428">
    <property type="entry name" value="OXA1"/>
    <property type="match status" value="1"/>
</dbReference>
<reference evidence="7 8" key="1">
    <citation type="journal article" date="2011" name="Proc. Natl. Acad. Sci. U.S.A.">
        <title>Evolutionary erosion of yeast sex chromosomes by mating-type switching accidents.</title>
        <authorList>
            <person name="Gordon J.L."/>
            <person name="Armisen D."/>
            <person name="Proux-Wera E."/>
            <person name="Oheigeartaigh S.S."/>
            <person name="Byrne K.P."/>
            <person name="Wolfe K.H."/>
        </authorList>
    </citation>
    <scope>NUCLEOTIDE SEQUENCE [LARGE SCALE GENOMIC DNA]</scope>
    <source>
        <strain evidence="8">ATCC 22294 / BCRC 22015 / CBS 2517 / CECT 1963 / NBRC 1671 / NRRL Y-8276</strain>
    </source>
</reference>
<dbReference type="KEGG" id="kaf:KAFR_0F04060"/>
<dbReference type="GO" id="GO:0033617">
    <property type="term" value="P:mitochondrial respiratory chain complex IV assembly"/>
    <property type="evidence" value="ECO:0007669"/>
    <property type="project" value="TreeGrafter"/>
</dbReference>
<evidence type="ECO:0000256" key="4">
    <source>
        <dbReference type="ARBA" id="ARBA00022989"/>
    </source>
</evidence>
<evidence type="ECO:0000256" key="2">
    <source>
        <dbReference type="ARBA" id="ARBA00009877"/>
    </source>
</evidence>
<keyword evidence="3 6" id="KW-0812">Transmembrane</keyword>
<evidence type="ECO:0000313" key="8">
    <source>
        <dbReference type="Proteomes" id="UP000005220"/>
    </source>
</evidence>
<keyword evidence="5 6" id="KW-0472">Membrane</keyword>
<dbReference type="eggNOG" id="KOG1239">
    <property type="taxonomic scope" value="Eukaryota"/>
</dbReference>
<dbReference type="PANTHER" id="PTHR12428:SF65">
    <property type="entry name" value="CYTOCHROME C OXIDASE ASSEMBLY PROTEIN COX18, MITOCHONDRIAL"/>
    <property type="match status" value="1"/>
</dbReference>
<evidence type="ECO:0008006" key="9">
    <source>
        <dbReference type="Google" id="ProtNLM"/>
    </source>
</evidence>
<organism evidence="7 8">
    <name type="scientific">Kazachstania africana (strain ATCC 22294 / BCRC 22015 / CBS 2517 / CECT 1963 / NBRC 1671 / NRRL Y-8276)</name>
    <name type="common">Yeast</name>
    <name type="synonym">Kluyveromyces africanus</name>
    <dbReference type="NCBI Taxonomy" id="1071382"/>
    <lineage>
        <taxon>Eukaryota</taxon>
        <taxon>Fungi</taxon>
        <taxon>Dikarya</taxon>
        <taxon>Ascomycota</taxon>
        <taxon>Saccharomycotina</taxon>
        <taxon>Saccharomycetes</taxon>
        <taxon>Saccharomycetales</taxon>
        <taxon>Saccharomycetaceae</taxon>
        <taxon>Kazachstania</taxon>
    </lineage>
</organism>
<dbReference type="Proteomes" id="UP000005220">
    <property type="component" value="Chromosome 6"/>
</dbReference>
<accession>H2AXA1</accession>